<sequence length="302" mass="34158">MKYQLILVTACLFFFSKSFAVSVPASVSPQWLKKNINQPQLAIIEVSNKVDFTFNNHIPSSVVTNKGAWRYQDSDGSLVRYSTEMLAKKIRKLGINDNDGVVIYYKGNDTDEILGAVYLYWLFHLLGHTNVGVLDEGWHGWLAAKGLVTDNNPPIQIGNFVARPILALEVGTEELSKIRQHYLLVDGRPATHFKGLTKFAANPRYGRIPGSVSQPWQDYMRKTDDGRWYAKAPKIPKLLARMKIDPDRPILLTCLGGTGSAFNYAMFYAAGFHNLRVDDAALRRWNTRRLPLENTNLRKADK</sequence>
<dbReference type="Gene3D" id="3.40.250.10">
    <property type="entry name" value="Rhodanese-like domain"/>
    <property type="match status" value="2"/>
</dbReference>
<gene>
    <name evidence="3" type="ORF">MNBD_GAMMA23-2467</name>
</gene>
<evidence type="ECO:0000259" key="2">
    <source>
        <dbReference type="PROSITE" id="PS50206"/>
    </source>
</evidence>
<evidence type="ECO:0000313" key="3">
    <source>
        <dbReference type="EMBL" id="VAW92651.1"/>
    </source>
</evidence>
<dbReference type="PROSITE" id="PS50206">
    <property type="entry name" value="RHODANESE_3"/>
    <property type="match status" value="2"/>
</dbReference>
<feature type="domain" description="Rhodanese" evidence="2">
    <location>
        <begin position="37"/>
        <end position="150"/>
    </location>
</feature>
<keyword evidence="1" id="KW-0677">Repeat</keyword>
<dbReference type="SUPFAM" id="SSF52821">
    <property type="entry name" value="Rhodanese/Cell cycle control phosphatase"/>
    <property type="match status" value="2"/>
</dbReference>
<dbReference type="SMART" id="SM00450">
    <property type="entry name" value="RHOD"/>
    <property type="match status" value="2"/>
</dbReference>
<evidence type="ECO:0000256" key="1">
    <source>
        <dbReference type="ARBA" id="ARBA00022737"/>
    </source>
</evidence>
<dbReference type="InterPro" id="IPR051126">
    <property type="entry name" value="Thiosulfate_sulfurtransferase"/>
</dbReference>
<dbReference type="InterPro" id="IPR036873">
    <property type="entry name" value="Rhodanese-like_dom_sf"/>
</dbReference>
<dbReference type="PANTHER" id="PTHR43855">
    <property type="entry name" value="THIOSULFATE SULFURTRANSFERASE"/>
    <property type="match status" value="1"/>
</dbReference>
<accession>A0A3B0ZLX0</accession>
<proteinExistence type="predicted"/>
<dbReference type="AlphaFoldDB" id="A0A3B0ZLX0"/>
<protein>
    <recommendedName>
        <fullName evidence="2">Rhodanese domain-containing protein</fullName>
    </recommendedName>
</protein>
<dbReference type="Pfam" id="PF00581">
    <property type="entry name" value="Rhodanese"/>
    <property type="match status" value="2"/>
</dbReference>
<reference evidence="3" key="1">
    <citation type="submission" date="2018-06" db="EMBL/GenBank/DDBJ databases">
        <authorList>
            <person name="Zhirakovskaya E."/>
        </authorList>
    </citation>
    <scope>NUCLEOTIDE SEQUENCE</scope>
</reference>
<dbReference type="EMBL" id="UOFT01000027">
    <property type="protein sequence ID" value="VAW92651.1"/>
    <property type="molecule type" value="Genomic_DNA"/>
</dbReference>
<dbReference type="InterPro" id="IPR001763">
    <property type="entry name" value="Rhodanese-like_dom"/>
</dbReference>
<organism evidence="3">
    <name type="scientific">hydrothermal vent metagenome</name>
    <dbReference type="NCBI Taxonomy" id="652676"/>
    <lineage>
        <taxon>unclassified sequences</taxon>
        <taxon>metagenomes</taxon>
        <taxon>ecological metagenomes</taxon>
    </lineage>
</organism>
<dbReference type="CDD" id="cd01448">
    <property type="entry name" value="TST_Repeat_1"/>
    <property type="match status" value="1"/>
</dbReference>
<name>A0A3B0ZLX0_9ZZZZ</name>
<feature type="domain" description="Rhodanese" evidence="2">
    <location>
        <begin position="178"/>
        <end position="294"/>
    </location>
</feature>
<dbReference type="PANTHER" id="PTHR43855:SF1">
    <property type="entry name" value="THIOSULFATE SULFURTRANSFERASE"/>
    <property type="match status" value="1"/>
</dbReference>